<dbReference type="EMBL" id="LJSK01000497">
    <property type="protein sequence ID" value="KPI82892.1"/>
    <property type="molecule type" value="Genomic_DNA"/>
</dbReference>
<accession>A0A0N1HYM0</accession>
<evidence type="ECO:0008006" key="3">
    <source>
        <dbReference type="Google" id="ProtNLM"/>
    </source>
</evidence>
<dbReference type="InterPro" id="IPR004245">
    <property type="entry name" value="DUF229"/>
</dbReference>
<sequence>MDDSLTDFFHNLRFKLKFFDNPLNTFILLADHGNMLGHYYAYTRAGKFERGTPPTVLVVHPEVLNRVDERKGRSRNTSLQNLQYRAMHVSTPLDMYLTLSDLLNLRASVY</sequence>
<dbReference type="Pfam" id="PF02995">
    <property type="entry name" value="DUF229"/>
    <property type="match status" value="1"/>
</dbReference>
<reference evidence="1 2" key="1">
    <citation type="journal article" date="2015" name="PLoS Pathog.">
        <title>Leptomonas seymouri: Adaptations to the Dixenous Life Cycle Analyzed by Genome Sequencing, Transcriptome Profiling and Co-infection with Leishmania donovani.</title>
        <authorList>
            <person name="Kraeva N."/>
            <person name="Butenko A."/>
            <person name="Hlavacova J."/>
            <person name="Kostygov A."/>
            <person name="Myskova J."/>
            <person name="Grybchuk D."/>
            <person name="Lestinova T."/>
            <person name="Votypka J."/>
            <person name="Volf P."/>
            <person name="Opperdoes F."/>
            <person name="Flegontov P."/>
            <person name="Lukes J."/>
            <person name="Yurchenko V."/>
        </authorList>
    </citation>
    <scope>NUCLEOTIDE SEQUENCE [LARGE SCALE GENOMIC DNA]</scope>
    <source>
        <strain evidence="1 2">ATCC 30220</strain>
    </source>
</reference>
<name>A0A0N1HYM0_LEPSE</name>
<protein>
    <recommendedName>
        <fullName evidence="3">Sulfatase N-terminal domain-containing protein</fullName>
    </recommendedName>
</protein>
<organism evidence="1 2">
    <name type="scientific">Leptomonas seymouri</name>
    <dbReference type="NCBI Taxonomy" id="5684"/>
    <lineage>
        <taxon>Eukaryota</taxon>
        <taxon>Discoba</taxon>
        <taxon>Euglenozoa</taxon>
        <taxon>Kinetoplastea</taxon>
        <taxon>Metakinetoplastina</taxon>
        <taxon>Trypanosomatida</taxon>
        <taxon>Trypanosomatidae</taxon>
        <taxon>Leishmaniinae</taxon>
        <taxon>Leptomonas</taxon>
    </lineage>
</organism>
<evidence type="ECO:0000313" key="2">
    <source>
        <dbReference type="Proteomes" id="UP000038009"/>
    </source>
</evidence>
<evidence type="ECO:0000313" key="1">
    <source>
        <dbReference type="EMBL" id="KPI82892.1"/>
    </source>
</evidence>
<dbReference type="VEuPathDB" id="TriTrypDB:Lsey_0497_0040"/>
<comment type="caution">
    <text evidence="1">The sequence shown here is derived from an EMBL/GenBank/DDBJ whole genome shotgun (WGS) entry which is preliminary data.</text>
</comment>
<keyword evidence="2" id="KW-1185">Reference proteome</keyword>
<proteinExistence type="predicted"/>
<dbReference type="AlphaFoldDB" id="A0A0N1HYM0"/>
<feature type="non-terminal residue" evidence="1">
    <location>
        <position position="110"/>
    </location>
</feature>
<dbReference type="OrthoDB" id="413313at2759"/>
<dbReference type="Proteomes" id="UP000038009">
    <property type="component" value="Unassembled WGS sequence"/>
</dbReference>
<gene>
    <name evidence="1" type="ORF">ABL78_8098</name>
</gene>